<keyword evidence="2" id="KW-0472">Membrane</keyword>
<dbReference type="Proteomes" id="UP001207654">
    <property type="component" value="Unassembled WGS sequence"/>
</dbReference>
<sequence length="349" mass="35968">MSGASQTQGAPVLNCPGCGTKVADGTSICPSCDYIIDSSFISTDAPQDSGDDAEDAPPPPRKQTASRPAARNNPGARAPTGSRPAARTASTASRPRVPTSPGRPAAPAPALADEDATNIRPMEDILRNAPQRSAGARAPSGSRPAARPAGGNSRPAAAAAPAPRRPQQTELDPADINYVPTRDPSGTNTGTGQIVAPEEVIEDFRDFVGVLGRSDKIAFGGAVTILVSAFLPWKETAAEGDILGLMSLGLLAVLAASGIIGAITVRVRRLMPHLNVLIPWLAQLGLSVFCILWCIIFMKISYDATEVPSPMGNATIMNSSPSFGVFLGLMGALTSLAGSLLGLKEKPTS</sequence>
<proteinExistence type="predicted"/>
<name>A0ABT4ADE1_9BACT</name>
<organism evidence="3 4">
    <name type="scientific">Archangium lansingense</name>
    <dbReference type="NCBI Taxonomy" id="2995310"/>
    <lineage>
        <taxon>Bacteria</taxon>
        <taxon>Pseudomonadati</taxon>
        <taxon>Myxococcota</taxon>
        <taxon>Myxococcia</taxon>
        <taxon>Myxococcales</taxon>
        <taxon>Cystobacterineae</taxon>
        <taxon>Archangiaceae</taxon>
        <taxon>Archangium</taxon>
    </lineage>
</organism>
<feature type="transmembrane region" description="Helical" evidence="2">
    <location>
        <begin position="245"/>
        <end position="265"/>
    </location>
</feature>
<evidence type="ECO:0000313" key="4">
    <source>
        <dbReference type="Proteomes" id="UP001207654"/>
    </source>
</evidence>
<feature type="region of interest" description="Disordered" evidence="1">
    <location>
        <begin position="129"/>
        <end position="192"/>
    </location>
</feature>
<keyword evidence="4" id="KW-1185">Reference proteome</keyword>
<reference evidence="3 4" key="1">
    <citation type="submission" date="2022-11" db="EMBL/GenBank/DDBJ databases">
        <title>Minimal conservation of predation-associated metabolite biosynthetic gene clusters underscores biosynthetic potential of Myxococcota including descriptions for ten novel species: Archangium lansinium sp. nov., Myxococcus landrumus sp. nov., Nannocystis bai.</title>
        <authorList>
            <person name="Ahearne A."/>
            <person name="Stevens C."/>
            <person name="Phillips K."/>
        </authorList>
    </citation>
    <scope>NUCLEOTIDE SEQUENCE [LARGE SCALE GENOMIC DNA]</scope>
    <source>
        <strain evidence="3 4">MIWBW</strain>
    </source>
</reference>
<keyword evidence="2" id="KW-1133">Transmembrane helix</keyword>
<feature type="transmembrane region" description="Helical" evidence="2">
    <location>
        <begin position="322"/>
        <end position="343"/>
    </location>
</feature>
<accession>A0ABT4ADE1</accession>
<evidence type="ECO:0000313" key="3">
    <source>
        <dbReference type="EMBL" id="MCY1079681.1"/>
    </source>
</evidence>
<evidence type="ECO:0008006" key="5">
    <source>
        <dbReference type="Google" id="ProtNLM"/>
    </source>
</evidence>
<feature type="compositionally biased region" description="Low complexity" evidence="1">
    <location>
        <begin position="65"/>
        <end position="111"/>
    </location>
</feature>
<feature type="compositionally biased region" description="Low complexity" evidence="1">
    <location>
        <begin position="132"/>
        <end position="166"/>
    </location>
</feature>
<gene>
    <name evidence="3" type="ORF">OV287_35005</name>
</gene>
<comment type="caution">
    <text evidence="3">The sequence shown here is derived from an EMBL/GenBank/DDBJ whole genome shotgun (WGS) entry which is preliminary data.</text>
</comment>
<evidence type="ECO:0000256" key="2">
    <source>
        <dbReference type="SAM" id="Phobius"/>
    </source>
</evidence>
<dbReference type="EMBL" id="JAPNKA010000001">
    <property type="protein sequence ID" value="MCY1079681.1"/>
    <property type="molecule type" value="Genomic_DNA"/>
</dbReference>
<feature type="transmembrane region" description="Helical" evidence="2">
    <location>
        <begin position="277"/>
        <end position="302"/>
    </location>
</feature>
<feature type="region of interest" description="Disordered" evidence="1">
    <location>
        <begin position="40"/>
        <end position="117"/>
    </location>
</feature>
<keyword evidence="2" id="KW-0812">Transmembrane</keyword>
<dbReference type="RefSeq" id="WP_267538382.1">
    <property type="nucleotide sequence ID" value="NZ_JAPNKA010000001.1"/>
</dbReference>
<protein>
    <recommendedName>
        <fullName evidence="5">Zinc ribbon domain-containing protein</fullName>
    </recommendedName>
</protein>
<evidence type="ECO:0000256" key="1">
    <source>
        <dbReference type="SAM" id="MobiDB-lite"/>
    </source>
</evidence>